<dbReference type="EMBL" id="KV419409">
    <property type="protein sequence ID" value="KZS92853.1"/>
    <property type="molecule type" value="Genomic_DNA"/>
</dbReference>
<evidence type="ECO:0008006" key="3">
    <source>
        <dbReference type="Google" id="ProtNLM"/>
    </source>
</evidence>
<accession>A0A164U2C6</accession>
<gene>
    <name evidence="1" type="ORF">SISNIDRAFT_510069</name>
</gene>
<reference evidence="1 2" key="1">
    <citation type="journal article" date="2016" name="Mol. Biol. Evol.">
        <title>Comparative Genomics of Early-Diverging Mushroom-Forming Fungi Provides Insights into the Origins of Lignocellulose Decay Capabilities.</title>
        <authorList>
            <person name="Nagy L.G."/>
            <person name="Riley R."/>
            <person name="Tritt A."/>
            <person name="Adam C."/>
            <person name="Daum C."/>
            <person name="Floudas D."/>
            <person name="Sun H."/>
            <person name="Yadav J.S."/>
            <person name="Pangilinan J."/>
            <person name="Larsson K.H."/>
            <person name="Matsuura K."/>
            <person name="Barry K."/>
            <person name="Labutti K."/>
            <person name="Kuo R."/>
            <person name="Ohm R.A."/>
            <person name="Bhattacharya S.S."/>
            <person name="Shirouzu T."/>
            <person name="Yoshinaga Y."/>
            <person name="Martin F.M."/>
            <person name="Grigoriev I.V."/>
            <person name="Hibbett D.S."/>
        </authorList>
    </citation>
    <scope>NUCLEOTIDE SEQUENCE [LARGE SCALE GENOMIC DNA]</scope>
    <source>
        <strain evidence="1 2">HHB9708</strain>
    </source>
</reference>
<name>A0A164U2C6_9AGAM</name>
<protein>
    <recommendedName>
        <fullName evidence="3">F-box domain-containing protein</fullName>
    </recommendedName>
</protein>
<evidence type="ECO:0000313" key="1">
    <source>
        <dbReference type="EMBL" id="KZS92853.1"/>
    </source>
</evidence>
<dbReference type="AlphaFoldDB" id="A0A164U2C6"/>
<proteinExistence type="predicted"/>
<keyword evidence="2" id="KW-1185">Reference proteome</keyword>
<sequence length="514" mass="58963">MKDFMLLLPDEMIVNCLLELSLEDLRNVGARALVQTCRRFQDILTSQRKPWYAASDVHRLPLPMGKTFHTIPIQEIYGLACRAVTLQKKFAKDVVAPSPDDLQPSRALVTRYLCDAQGVLIRQRPAGILPGGRIVVVYWLHLIRFYTIDGNAFMHEIRYDGALQAIEWTSEDNGARTTVAIVVESRTSIFRRKNTLVYDLLYTITDRNKEKLSIKKLAEVDLPENFRECYTLTLRDCYIVLFDGAGIRVIDWNAGKRFQFFLINVDDDDDDDDFREISVLQRVDIHPSRPDLILQFSTYSQGIWIETLPNIDELLLSETNSQETWKQISEPPIHFVKEFPECLDTKATPISRIERDTSGTFDMVFLLERAPEDPPSICSISLSLADSSLSFKDHGYCSVIRDFTTFKTSRGDKVLALREDYQSPDVSDYYPDKGDRHDDLRLIFPPYESAEYPGSPIRETKLGLPEWLQKCKRCVIVGVDHIYGFALIWTDFGLSMMASTVWVFTCIDTMVTTI</sequence>
<organism evidence="1 2">
    <name type="scientific">Sistotremastrum niveocremeum HHB9708</name>
    <dbReference type="NCBI Taxonomy" id="1314777"/>
    <lineage>
        <taxon>Eukaryota</taxon>
        <taxon>Fungi</taxon>
        <taxon>Dikarya</taxon>
        <taxon>Basidiomycota</taxon>
        <taxon>Agaricomycotina</taxon>
        <taxon>Agaricomycetes</taxon>
        <taxon>Sistotremastrales</taxon>
        <taxon>Sistotremastraceae</taxon>
        <taxon>Sertulicium</taxon>
        <taxon>Sertulicium niveocremeum</taxon>
    </lineage>
</organism>
<dbReference type="Proteomes" id="UP000076722">
    <property type="component" value="Unassembled WGS sequence"/>
</dbReference>
<evidence type="ECO:0000313" key="2">
    <source>
        <dbReference type="Proteomes" id="UP000076722"/>
    </source>
</evidence>